<feature type="region of interest" description="Disordered" evidence="1">
    <location>
        <begin position="77"/>
        <end position="195"/>
    </location>
</feature>
<sequence>MGGKIPRVAVRNVKELQAIFDRTENLDYQLRRDLADAQTFLVKSKAKEKAKRKEKAPTRIKDELVEAEKEAGVALTAANKAKKASKKAKKTAKASTKELRALRQAHSSKKAEDADIAAERQLHDANAGGRSLQRRLSQVTQDLPLKEPAEITDKQASVNSSEDQASEMDEGEIADDGEDEGIPMEAESEAGEGGD</sequence>
<evidence type="ECO:0000313" key="2">
    <source>
        <dbReference type="EMBL" id="CAF9931952.1"/>
    </source>
</evidence>
<feature type="compositionally biased region" description="Basic and acidic residues" evidence="1">
    <location>
        <begin position="144"/>
        <end position="153"/>
    </location>
</feature>
<gene>
    <name evidence="2" type="ORF">IMSHALPRED_008759</name>
</gene>
<organism evidence="2 3">
    <name type="scientific">Imshaugia aleurites</name>
    <dbReference type="NCBI Taxonomy" id="172621"/>
    <lineage>
        <taxon>Eukaryota</taxon>
        <taxon>Fungi</taxon>
        <taxon>Dikarya</taxon>
        <taxon>Ascomycota</taxon>
        <taxon>Pezizomycotina</taxon>
        <taxon>Lecanoromycetes</taxon>
        <taxon>OSLEUM clade</taxon>
        <taxon>Lecanoromycetidae</taxon>
        <taxon>Lecanorales</taxon>
        <taxon>Lecanorineae</taxon>
        <taxon>Parmeliaceae</taxon>
        <taxon>Imshaugia</taxon>
    </lineage>
</organism>
<comment type="caution">
    <text evidence="2">The sequence shown here is derived from an EMBL/GenBank/DDBJ whole genome shotgun (WGS) entry which is preliminary data.</text>
</comment>
<dbReference type="Proteomes" id="UP000664534">
    <property type="component" value="Unassembled WGS sequence"/>
</dbReference>
<dbReference type="AlphaFoldDB" id="A0A8H3FZR0"/>
<proteinExistence type="predicted"/>
<feature type="compositionally biased region" description="Acidic residues" evidence="1">
    <location>
        <begin position="164"/>
        <end position="195"/>
    </location>
</feature>
<dbReference type="EMBL" id="CAJPDT010000063">
    <property type="protein sequence ID" value="CAF9931952.1"/>
    <property type="molecule type" value="Genomic_DNA"/>
</dbReference>
<name>A0A8H3FZR0_9LECA</name>
<accession>A0A8H3FZR0</accession>
<protein>
    <submittedName>
        <fullName evidence="2">Uncharacterized protein</fullName>
    </submittedName>
</protein>
<feature type="compositionally biased region" description="Basic residues" evidence="1">
    <location>
        <begin position="80"/>
        <end position="92"/>
    </location>
</feature>
<keyword evidence="3" id="KW-1185">Reference proteome</keyword>
<feature type="compositionally biased region" description="Basic and acidic residues" evidence="1">
    <location>
        <begin position="109"/>
        <end position="123"/>
    </location>
</feature>
<evidence type="ECO:0000313" key="3">
    <source>
        <dbReference type="Proteomes" id="UP000664534"/>
    </source>
</evidence>
<feature type="compositionally biased region" description="Polar residues" evidence="1">
    <location>
        <begin position="154"/>
        <end position="163"/>
    </location>
</feature>
<reference evidence="2" key="1">
    <citation type="submission" date="2021-03" db="EMBL/GenBank/DDBJ databases">
        <authorList>
            <person name="Tagirdzhanova G."/>
        </authorList>
    </citation>
    <scope>NUCLEOTIDE SEQUENCE</scope>
</reference>
<evidence type="ECO:0000256" key="1">
    <source>
        <dbReference type="SAM" id="MobiDB-lite"/>
    </source>
</evidence>